<dbReference type="PANTHER" id="PTHR13533:SF31">
    <property type="entry name" value="PROTEIN ALTERED XYLOGLUCAN 9"/>
    <property type="match status" value="1"/>
</dbReference>
<comment type="caution">
    <text evidence="6">The sequence shown here is derived from an EMBL/GenBank/DDBJ whole genome shotgun (WGS) entry which is preliminary data.</text>
</comment>
<sequence length="480" mass="53996">MLGALQLGIMAAFVVVLVPMGMAGWHLSRNKMLFFSGALFITLAIGVHLTPYFPSVTDFVSSVSSVVIFDTRHSCLSLLHDVLWNVTHTHPNTSQYQKSWTWSSHDDVSACDFRKLTRSDASDLLNGSWVVVAGDSQSRFFALSLLGLVMKPQAVESVKSDLFKRHSDYRTVVDEIGMRLDFVWAPYESNLTDLVTAFKRNRNSPDVLIMGSGLWHMLRVTNESDYGVSLQVLRDSVVSLLPFSPELVTEGPVSGSVSVRSPHLFWIGMPTLINSMLNTEEKRVKMTDEMRRGYDTELWKSKILRQSGGPLLMIDMASLSWSCGVRCTIDGMHYDLPVYEAALQIIVIIGALWLLQIFKFSCFMSRILSLDKMTTKRGKHSQPLCPSLVMKKWLSIQPKVYEYSEEEVDTETESEDDACSLNDARMHTCGTLGSRTPWNQPVSSQISGKHCICCRLVLLGLRFYAWIFGILFITARSLCL</sequence>
<evidence type="ECO:0000313" key="6">
    <source>
        <dbReference type="EMBL" id="KAF4404299.1"/>
    </source>
</evidence>
<evidence type="ECO:0008006" key="8">
    <source>
        <dbReference type="Google" id="ProtNLM"/>
    </source>
</evidence>
<dbReference type="GO" id="GO:0045492">
    <property type="term" value="P:xylan biosynthetic process"/>
    <property type="evidence" value="ECO:0007669"/>
    <property type="project" value="TreeGrafter"/>
</dbReference>
<keyword evidence="2 5" id="KW-0812">Transmembrane</keyword>
<keyword evidence="3 5" id="KW-1133">Transmembrane helix</keyword>
<dbReference type="PANTHER" id="PTHR13533">
    <property type="entry name" value="N-ACETYLNEURAMINATE 9-O-ACETYLTRANSFERASE"/>
    <property type="match status" value="1"/>
</dbReference>
<feature type="transmembrane region" description="Helical" evidence="5">
    <location>
        <begin position="6"/>
        <end position="25"/>
    </location>
</feature>
<dbReference type="GO" id="GO:0005794">
    <property type="term" value="C:Golgi apparatus"/>
    <property type="evidence" value="ECO:0007669"/>
    <property type="project" value="TreeGrafter"/>
</dbReference>
<dbReference type="Proteomes" id="UP000583929">
    <property type="component" value="Unassembled WGS sequence"/>
</dbReference>
<evidence type="ECO:0000313" key="7">
    <source>
        <dbReference type="Proteomes" id="UP000583929"/>
    </source>
</evidence>
<accession>A0A7J6IBA3</accession>
<comment type="subcellular location">
    <subcellularLocation>
        <location evidence="1">Membrane</location>
    </subcellularLocation>
</comment>
<evidence type="ECO:0000256" key="5">
    <source>
        <dbReference type="SAM" id="Phobius"/>
    </source>
</evidence>
<evidence type="ECO:0000256" key="3">
    <source>
        <dbReference type="ARBA" id="ARBA00022989"/>
    </source>
</evidence>
<dbReference type="AlphaFoldDB" id="A0A7J6IBA3"/>
<reference evidence="6 7" key="1">
    <citation type="journal article" date="2020" name="bioRxiv">
        <title>Sequence and annotation of 42 cannabis genomes reveals extensive copy number variation in cannabinoid synthesis and pathogen resistance genes.</title>
        <authorList>
            <person name="Mckernan K.J."/>
            <person name="Helbert Y."/>
            <person name="Kane L.T."/>
            <person name="Ebling H."/>
            <person name="Zhang L."/>
            <person name="Liu B."/>
            <person name="Eaton Z."/>
            <person name="Mclaughlin S."/>
            <person name="Kingan S."/>
            <person name="Baybayan P."/>
            <person name="Concepcion G."/>
            <person name="Jordan M."/>
            <person name="Riva A."/>
            <person name="Barbazuk W."/>
            <person name="Harkins T."/>
        </authorList>
    </citation>
    <scope>NUCLEOTIDE SEQUENCE [LARGE SCALE GENOMIC DNA]</scope>
    <source>
        <strain evidence="7">cv. Jamaican Lion 4</strain>
        <tissue evidence="6">Leaf</tissue>
    </source>
</reference>
<dbReference type="GO" id="GO:0016020">
    <property type="term" value="C:membrane"/>
    <property type="evidence" value="ECO:0007669"/>
    <property type="project" value="UniProtKB-SubCell"/>
</dbReference>
<organism evidence="6 7">
    <name type="scientific">Cannabis sativa</name>
    <name type="common">Hemp</name>
    <name type="synonym">Marijuana</name>
    <dbReference type="NCBI Taxonomy" id="3483"/>
    <lineage>
        <taxon>Eukaryota</taxon>
        <taxon>Viridiplantae</taxon>
        <taxon>Streptophyta</taxon>
        <taxon>Embryophyta</taxon>
        <taxon>Tracheophyta</taxon>
        <taxon>Spermatophyta</taxon>
        <taxon>Magnoliopsida</taxon>
        <taxon>eudicotyledons</taxon>
        <taxon>Gunneridae</taxon>
        <taxon>Pentapetalae</taxon>
        <taxon>rosids</taxon>
        <taxon>fabids</taxon>
        <taxon>Rosales</taxon>
        <taxon>Cannabaceae</taxon>
        <taxon>Cannabis</taxon>
    </lineage>
</organism>
<keyword evidence="7" id="KW-1185">Reference proteome</keyword>
<dbReference type="EMBL" id="JAATIQ010000002">
    <property type="protein sequence ID" value="KAF4404299.1"/>
    <property type="molecule type" value="Genomic_DNA"/>
</dbReference>
<proteinExistence type="predicted"/>
<name>A0A7J6IBA3_CANSA</name>
<evidence type="ECO:0000256" key="1">
    <source>
        <dbReference type="ARBA" id="ARBA00004370"/>
    </source>
</evidence>
<feature type="transmembrane region" description="Helical" evidence="5">
    <location>
        <begin position="341"/>
        <end position="363"/>
    </location>
</feature>
<keyword evidence="4 5" id="KW-0472">Membrane</keyword>
<dbReference type="GO" id="GO:0016407">
    <property type="term" value="F:acetyltransferase activity"/>
    <property type="evidence" value="ECO:0007669"/>
    <property type="project" value="TreeGrafter"/>
</dbReference>
<protein>
    <recommendedName>
        <fullName evidence="8">PC-Esterase</fullName>
    </recommendedName>
</protein>
<feature type="transmembrane region" description="Helical" evidence="5">
    <location>
        <begin position="32"/>
        <end position="53"/>
    </location>
</feature>
<feature type="transmembrane region" description="Helical" evidence="5">
    <location>
        <begin position="456"/>
        <end position="475"/>
    </location>
</feature>
<evidence type="ECO:0000256" key="4">
    <source>
        <dbReference type="ARBA" id="ARBA00023136"/>
    </source>
</evidence>
<evidence type="ECO:0000256" key="2">
    <source>
        <dbReference type="ARBA" id="ARBA00022692"/>
    </source>
</evidence>
<gene>
    <name evidence="6" type="ORF">G4B88_014755</name>
</gene>